<organism evidence="1 2">
    <name type="scientific">Lactiplantibacillus plantarum WJL</name>
    <dbReference type="NCBI Taxonomy" id="1350466"/>
    <lineage>
        <taxon>Bacteria</taxon>
        <taxon>Bacillati</taxon>
        <taxon>Bacillota</taxon>
        <taxon>Bacilli</taxon>
        <taxon>Lactobacillales</taxon>
        <taxon>Lactobacillaceae</taxon>
        <taxon>Lactiplantibacillus</taxon>
    </lineage>
</organism>
<dbReference type="Proteomes" id="UP000050511">
    <property type="component" value="Unassembled WGS sequence"/>
</dbReference>
<evidence type="ECO:0000313" key="1">
    <source>
        <dbReference type="EMBL" id="KPN41420.1"/>
    </source>
</evidence>
<protein>
    <submittedName>
        <fullName evidence="1">Uncharacterized protein</fullName>
    </submittedName>
</protein>
<sequence length="38" mass="4423">MVILNWLHQIWHHAQIVANYVYHTVFAQVVDTTTASKS</sequence>
<name>A0A837P2Q7_LACPN</name>
<evidence type="ECO:0000313" key="2">
    <source>
        <dbReference type="Proteomes" id="UP000050511"/>
    </source>
</evidence>
<dbReference type="EMBL" id="LKLZ01000013">
    <property type="protein sequence ID" value="KPN41420.1"/>
    <property type="molecule type" value="Genomic_DNA"/>
</dbReference>
<proteinExistence type="predicted"/>
<reference evidence="1 2" key="1">
    <citation type="submission" date="2015-10" db="EMBL/GenBank/DDBJ databases">
        <title>Resequencing of Lactobacillus plantarum WJL strain genome.</title>
        <authorList>
            <person name="Martino M.E."/>
        </authorList>
    </citation>
    <scope>NUCLEOTIDE SEQUENCE [LARGE SCALE GENOMIC DNA]</scope>
    <source>
        <strain evidence="1 2">WJL</strain>
    </source>
</reference>
<dbReference type="AlphaFoldDB" id="A0A837P2Q7"/>
<comment type="caution">
    <text evidence="1">The sequence shown here is derived from an EMBL/GenBank/DDBJ whole genome shotgun (WGS) entry which is preliminary data.</text>
</comment>
<accession>A0A837P2Q7</accession>
<gene>
    <name evidence="1" type="ORF">WJL_2788</name>
</gene>